<dbReference type="InterPro" id="IPR023198">
    <property type="entry name" value="PGP-like_dom2"/>
</dbReference>
<sequence length="227" mass="25367">MSNYKAAIFDMDGTLLDSTWVWDKVDHTFSARLGFQVRPDYYQKIAHMTTAESAVYTIEEYDLDITPEALKVLWMDIARGYYAQEVRLKEGARTLLSELKQRGVKLGVATSCFPDLCETGLRANGVYDYFDALVFSDEVGVGKYQPDIYLHCAGKLGAAPSDCAVFEDIYIPLKGAKSAGMGYFGVYDEAHRHLEPSFRAEADGYITSFRAFVEEGNCSKFFGPLGD</sequence>
<proteinExistence type="predicted"/>
<keyword evidence="1" id="KW-0378">Hydrolase</keyword>
<dbReference type="eggNOG" id="COG0637">
    <property type="taxonomic scope" value="Bacteria"/>
</dbReference>
<dbReference type="Pfam" id="PF00702">
    <property type="entry name" value="Hydrolase"/>
    <property type="match status" value="1"/>
</dbReference>
<reference evidence="1 2" key="1">
    <citation type="submission" date="2009-01" db="EMBL/GenBank/DDBJ databases">
        <authorList>
            <person name="Fulton L."/>
            <person name="Clifton S."/>
            <person name="Fulton B."/>
            <person name="Xu J."/>
            <person name="Minx P."/>
            <person name="Pepin K.H."/>
            <person name="Johnson M."/>
            <person name="Bhonagiri V."/>
            <person name="Nash W.E."/>
            <person name="Mardis E.R."/>
            <person name="Wilson R.K."/>
        </authorList>
    </citation>
    <scope>NUCLEOTIDE SEQUENCE [LARGE SCALE GENOMIC DNA]</scope>
    <source>
        <strain evidence="1 2">DSM 5476</strain>
    </source>
</reference>
<dbReference type="STRING" id="537013.CLOSTMETH_03452"/>
<organism evidence="1 2">
    <name type="scientific">[Clostridium] methylpentosum DSM 5476</name>
    <dbReference type="NCBI Taxonomy" id="537013"/>
    <lineage>
        <taxon>Bacteria</taxon>
        <taxon>Bacillati</taxon>
        <taxon>Bacillota</taxon>
        <taxon>Clostridia</taxon>
        <taxon>Eubacteriales</taxon>
        <taxon>Oscillospiraceae</taxon>
        <taxon>Oscillospiraceae incertae sedis</taxon>
    </lineage>
</organism>
<dbReference type="CDD" id="cd07505">
    <property type="entry name" value="HAD_BPGM-like"/>
    <property type="match status" value="1"/>
</dbReference>
<keyword evidence="2" id="KW-1185">Reference proteome</keyword>
<name>C0EHV7_9FIRM</name>
<comment type="caution">
    <text evidence="1">The sequence shown here is derived from an EMBL/GenBank/DDBJ whole genome shotgun (WGS) entry which is preliminary data.</text>
</comment>
<dbReference type="SFLD" id="SFLDG01135">
    <property type="entry name" value="C1.5.6:_HAD__Beta-PGM__Phospha"/>
    <property type="match status" value="1"/>
</dbReference>
<accession>C0EHV7</accession>
<dbReference type="InterPro" id="IPR036412">
    <property type="entry name" value="HAD-like_sf"/>
</dbReference>
<dbReference type="PRINTS" id="PR00413">
    <property type="entry name" value="HADHALOGNASE"/>
</dbReference>
<gene>
    <name evidence="1" type="ORF">CLOSTMETH_03452</name>
</gene>
<dbReference type="SFLD" id="SFLDS00003">
    <property type="entry name" value="Haloacid_Dehalogenase"/>
    <property type="match status" value="1"/>
</dbReference>
<dbReference type="HOGENOM" id="CLU_045011_13_1_9"/>
<dbReference type="EMBL" id="ACEC01000122">
    <property type="protein sequence ID" value="EEG28929.1"/>
    <property type="molecule type" value="Genomic_DNA"/>
</dbReference>
<evidence type="ECO:0000313" key="2">
    <source>
        <dbReference type="Proteomes" id="UP000003340"/>
    </source>
</evidence>
<protein>
    <submittedName>
        <fullName evidence="1">HAD hydrolase, family IA, variant 3</fullName>
    </submittedName>
</protein>
<dbReference type="Proteomes" id="UP000003340">
    <property type="component" value="Unassembled WGS sequence"/>
</dbReference>
<dbReference type="NCBIfam" id="TIGR01509">
    <property type="entry name" value="HAD-SF-IA-v3"/>
    <property type="match status" value="1"/>
</dbReference>
<dbReference type="InterPro" id="IPR006439">
    <property type="entry name" value="HAD-SF_hydro_IA"/>
</dbReference>
<dbReference type="PANTHER" id="PTHR18901:SF38">
    <property type="entry name" value="PSEUDOURIDINE-5'-PHOSPHATASE"/>
    <property type="match status" value="1"/>
</dbReference>
<dbReference type="AlphaFoldDB" id="C0EHV7"/>
<dbReference type="PANTHER" id="PTHR18901">
    <property type="entry name" value="2-DEOXYGLUCOSE-6-PHOSPHATE PHOSPHATASE 2"/>
    <property type="match status" value="1"/>
</dbReference>
<dbReference type="SFLD" id="SFLDG01129">
    <property type="entry name" value="C1.5:_HAD__Beta-PGM__Phosphata"/>
    <property type="match status" value="1"/>
</dbReference>
<dbReference type="GO" id="GO:0016791">
    <property type="term" value="F:phosphatase activity"/>
    <property type="evidence" value="ECO:0007669"/>
    <property type="project" value="TreeGrafter"/>
</dbReference>
<dbReference type="Gene3D" id="1.10.150.240">
    <property type="entry name" value="Putative phosphatase, domain 2"/>
    <property type="match status" value="1"/>
</dbReference>
<evidence type="ECO:0000313" key="1">
    <source>
        <dbReference type="EMBL" id="EEG28929.1"/>
    </source>
</evidence>
<dbReference type="SUPFAM" id="SSF56784">
    <property type="entry name" value="HAD-like"/>
    <property type="match status" value="1"/>
</dbReference>
<reference evidence="1 2" key="2">
    <citation type="submission" date="2009-02" db="EMBL/GenBank/DDBJ databases">
        <title>Draft genome sequence of Clostridium methylpentosum (DSM 5476).</title>
        <authorList>
            <person name="Sudarsanam P."/>
            <person name="Ley R."/>
            <person name="Guruge J."/>
            <person name="Turnbaugh P.J."/>
            <person name="Mahowald M."/>
            <person name="Liep D."/>
            <person name="Gordon J."/>
        </authorList>
    </citation>
    <scope>NUCLEOTIDE SEQUENCE [LARGE SCALE GENOMIC DNA]</scope>
    <source>
        <strain evidence="1 2">DSM 5476</strain>
    </source>
</reference>
<dbReference type="Gene3D" id="3.40.50.1000">
    <property type="entry name" value="HAD superfamily/HAD-like"/>
    <property type="match status" value="1"/>
</dbReference>
<dbReference type="InterPro" id="IPR023214">
    <property type="entry name" value="HAD_sf"/>
</dbReference>